<dbReference type="InterPro" id="IPR013763">
    <property type="entry name" value="Cyclin-like_dom"/>
</dbReference>
<dbReference type="InterPro" id="IPR043198">
    <property type="entry name" value="Cyclin/Ssn8"/>
</dbReference>
<evidence type="ECO:0000256" key="2">
    <source>
        <dbReference type="RuleBase" id="RU000383"/>
    </source>
</evidence>
<dbReference type="InterPro" id="IPR036915">
    <property type="entry name" value="Cyclin-like_sf"/>
</dbReference>
<feature type="compositionally biased region" description="Basic residues" evidence="3">
    <location>
        <begin position="565"/>
        <end position="584"/>
    </location>
</feature>
<feature type="compositionally biased region" description="Basic residues" evidence="3">
    <location>
        <begin position="417"/>
        <end position="436"/>
    </location>
</feature>
<dbReference type="GO" id="GO:0006357">
    <property type="term" value="P:regulation of transcription by RNA polymerase II"/>
    <property type="evidence" value="ECO:0007669"/>
    <property type="project" value="InterPro"/>
</dbReference>
<dbReference type="SMART" id="SM01332">
    <property type="entry name" value="Cyclin_C"/>
    <property type="match status" value="1"/>
</dbReference>
<evidence type="ECO:0000259" key="5">
    <source>
        <dbReference type="SMART" id="SM01332"/>
    </source>
</evidence>
<feature type="compositionally biased region" description="Polar residues" evidence="3">
    <location>
        <begin position="537"/>
        <end position="552"/>
    </location>
</feature>
<dbReference type="SMART" id="SM00385">
    <property type="entry name" value="CYCLIN"/>
    <property type="match status" value="2"/>
</dbReference>
<name>A0A085MIA1_9BILA</name>
<feature type="compositionally biased region" description="Basic and acidic residues" evidence="3">
    <location>
        <begin position="585"/>
        <end position="609"/>
    </location>
</feature>
<keyword evidence="1 2" id="KW-0195">Cyclin</keyword>
<dbReference type="Gene3D" id="1.10.472.10">
    <property type="entry name" value="Cyclin-like"/>
    <property type="match status" value="2"/>
</dbReference>
<feature type="compositionally biased region" description="Basic and acidic residues" evidence="3">
    <location>
        <begin position="406"/>
        <end position="416"/>
    </location>
</feature>
<protein>
    <recommendedName>
        <fullName evidence="8">Cyclin-like domain-containing protein</fullName>
    </recommendedName>
</protein>
<feature type="region of interest" description="Disordered" evidence="3">
    <location>
        <begin position="517"/>
        <end position="643"/>
    </location>
</feature>
<dbReference type="GO" id="GO:0016538">
    <property type="term" value="F:cyclin-dependent protein serine/threonine kinase regulator activity"/>
    <property type="evidence" value="ECO:0007669"/>
    <property type="project" value="InterPro"/>
</dbReference>
<feature type="compositionally biased region" description="Polar residues" evidence="3">
    <location>
        <begin position="389"/>
        <end position="404"/>
    </location>
</feature>
<reference evidence="6 7" key="1">
    <citation type="journal article" date="2014" name="Nat. Genet.">
        <title>Genome and transcriptome of the porcine whipworm Trichuris suis.</title>
        <authorList>
            <person name="Jex A.R."/>
            <person name="Nejsum P."/>
            <person name="Schwarz E.M."/>
            <person name="Hu L."/>
            <person name="Young N.D."/>
            <person name="Hall R.S."/>
            <person name="Korhonen P.K."/>
            <person name="Liao S."/>
            <person name="Thamsborg S."/>
            <person name="Xia J."/>
            <person name="Xu P."/>
            <person name="Wang S."/>
            <person name="Scheerlinck J.P."/>
            <person name="Hofmann A."/>
            <person name="Sternberg P.W."/>
            <person name="Wang J."/>
            <person name="Gasser R.B."/>
        </authorList>
    </citation>
    <scope>NUCLEOTIDE SEQUENCE [LARGE SCALE GENOMIC DNA]</scope>
    <source>
        <strain evidence="6">DCEP-RM93M</strain>
    </source>
</reference>
<organism evidence="6 7">
    <name type="scientific">Trichuris suis</name>
    <name type="common">pig whipworm</name>
    <dbReference type="NCBI Taxonomy" id="68888"/>
    <lineage>
        <taxon>Eukaryota</taxon>
        <taxon>Metazoa</taxon>
        <taxon>Ecdysozoa</taxon>
        <taxon>Nematoda</taxon>
        <taxon>Enoplea</taxon>
        <taxon>Dorylaimia</taxon>
        <taxon>Trichinellida</taxon>
        <taxon>Trichuridae</taxon>
        <taxon>Trichuris</taxon>
    </lineage>
</organism>
<dbReference type="SUPFAM" id="SSF47954">
    <property type="entry name" value="Cyclin-like"/>
    <property type="match status" value="2"/>
</dbReference>
<evidence type="ECO:0000313" key="7">
    <source>
        <dbReference type="Proteomes" id="UP000030764"/>
    </source>
</evidence>
<feature type="compositionally biased region" description="Basic and acidic residues" evidence="3">
    <location>
        <begin position="437"/>
        <end position="451"/>
    </location>
</feature>
<evidence type="ECO:0000313" key="6">
    <source>
        <dbReference type="EMBL" id="KFD56947.1"/>
    </source>
</evidence>
<dbReference type="InterPro" id="IPR006671">
    <property type="entry name" value="Cyclin_N"/>
</dbReference>
<dbReference type="Proteomes" id="UP000030764">
    <property type="component" value="Unassembled WGS sequence"/>
</dbReference>
<comment type="similarity">
    <text evidence="2">Belongs to the cyclin family.</text>
</comment>
<dbReference type="EMBL" id="KL363191">
    <property type="protein sequence ID" value="KFD56947.1"/>
    <property type="molecule type" value="Genomic_DNA"/>
</dbReference>
<dbReference type="FunFam" id="1.10.472.10:FF:000031">
    <property type="entry name" value="cyclin-L1-1-like isoform X1"/>
    <property type="match status" value="1"/>
</dbReference>
<proteinExistence type="inferred from homology"/>
<dbReference type="InterPro" id="IPR004367">
    <property type="entry name" value="Cyclin_C-dom"/>
</dbReference>
<evidence type="ECO:0000256" key="1">
    <source>
        <dbReference type="ARBA" id="ARBA00023127"/>
    </source>
</evidence>
<evidence type="ECO:0008006" key="8">
    <source>
        <dbReference type="Google" id="ProtNLM"/>
    </source>
</evidence>
<sequence length="643" mass="74263">MAESEEGASKFNLPQLYRRIVASLENAILPLERLSRPPSVEDGLDLETERNLRFLGCQLIQTAAILLRVPQVAAAAGQVLYQRFYYSKSFVRCNFEHTAMACIYLASKIEETPRRIRDVINVFHHMKQMHRVDQSHKDHKSRRRTGAHAPASQCTSWLREPRETFRTSLRELQRCLCPNMVSCLDTIFSPMPLDHRYVTLKNEVIKAERRVLKELGFCVHIKHPHKLIYVYLKALDALENTALLQKAWNYMNDSLRTDVFMRYSPETIACACVFLGARSLKIGLPMKPPWWQLFDANDDNVLAICDMLLNMYSSKPVRWVDLDEQLNQLRDKYLREHAVHKAAQIMSTVAAQHTPEDQIEDDDKDECLDEDKLANGHSGKRTSGGELSPIQTRSNKLHESNSPGSDFHEKQTSSEKPKHKRHRRSGGRSHGRSYKHSNRDEQANRHKREEEVRNFGTSVLIALQVRWVDLDEQLNQLRDKYLREHAVHKAAQIMSTVAAQHTPEDQIEDDDKDECLDEDKLANGHSGKRTSGGELSPIQTRSNKLHESNSPGSDFHEKQTSSEKPKHKRHRRSGGRSHGRSYKHSNRDEQANRHKREEEVRNILEDKYGRHQKSRQRILHSDINHHSSQPHVGSISRSSDVHR</sequence>
<feature type="compositionally biased region" description="Polar residues" evidence="3">
    <location>
        <begin position="626"/>
        <end position="643"/>
    </location>
</feature>
<accession>A0A085MIA1</accession>
<evidence type="ECO:0000259" key="4">
    <source>
        <dbReference type="SMART" id="SM00385"/>
    </source>
</evidence>
<feature type="domain" description="Cyclin C-terminal" evidence="5">
    <location>
        <begin position="222"/>
        <end position="348"/>
    </location>
</feature>
<feature type="domain" description="Cyclin-like" evidence="4">
    <location>
        <begin position="58"/>
        <end position="174"/>
    </location>
</feature>
<dbReference type="Pfam" id="PF00134">
    <property type="entry name" value="Cyclin_N"/>
    <property type="match status" value="1"/>
</dbReference>
<evidence type="ECO:0000256" key="3">
    <source>
        <dbReference type="SAM" id="MobiDB-lite"/>
    </source>
</evidence>
<gene>
    <name evidence="6" type="ORF">M513_02204</name>
</gene>
<dbReference type="AlphaFoldDB" id="A0A085MIA1"/>
<feature type="region of interest" description="Disordered" evidence="3">
    <location>
        <begin position="369"/>
        <end position="451"/>
    </location>
</feature>
<dbReference type="PANTHER" id="PTHR10026">
    <property type="entry name" value="CYCLIN"/>
    <property type="match status" value="1"/>
</dbReference>
<dbReference type="CDD" id="cd20533">
    <property type="entry name" value="CYCLIN_CCNL_rpt2"/>
    <property type="match status" value="1"/>
</dbReference>
<keyword evidence="7" id="KW-1185">Reference proteome</keyword>
<feature type="domain" description="Cyclin-like" evidence="4">
    <location>
        <begin position="226"/>
        <end position="310"/>
    </location>
</feature>
<feature type="compositionally biased region" description="Basic and acidic residues" evidence="3">
    <location>
        <begin position="554"/>
        <end position="564"/>
    </location>
</feature>